<sequence length="483" mass="51779">MSSTTTSTTQTPGLHKVSPRHLRKVVGASFAGTVVEWFDFAIYGFMATHIAATFFASDDPVTGLLETFAIFAVAFALRPLGGIIFGRLGDRLGRKKILIVTVLLMSGSTAAIGLIPSQEAIGIWAAVLLAVARCVQGLSAGGEYAGATIYTVEHSPDHQRNRYSSAMSAATFVSFALAAGLGALLSLALPPEAMGEWGWRVLFLLSIPMGLVAFYIRSKLHESPEFEAMVKDSANRPTLRLREVISSQWAQMLKLGGFVMLTALSFYIFSTYMSTFLTQVVGLDQGQALLSSLVALLFATGLSPFMGRLSDRIGRRRIMQISAVLLTVLTIPAYMLAELGTLGSAMASQLLIALGAVSANVVTSVLISEMFSTDVRYTASGLSYNITYALFGGTAPYLATWLVATTGNTLAPAIYVTIVAVIALVVVSVFVRETAGHPLRRFHDEPVAGWAGLHPPALDVMRITWPHCCGVNLMQLNCIHCNI</sequence>
<feature type="transmembrane region" description="Helical" evidence="11">
    <location>
        <begin position="383"/>
        <end position="404"/>
    </location>
</feature>
<dbReference type="Pfam" id="PF07690">
    <property type="entry name" value="MFS_1"/>
    <property type="match status" value="1"/>
</dbReference>
<comment type="caution">
    <text evidence="13">The sequence shown here is derived from an EMBL/GenBank/DDBJ whole genome shotgun (WGS) entry which is preliminary data.</text>
</comment>
<dbReference type="InterPro" id="IPR020846">
    <property type="entry name" value="MFS_dom"/>
</dbReference>
<dbReference type="InterPro" id="IPR051084">
    <property type="entry name" value="H+-coupled_symporters"/>
</dbReference>
<feature type="transmembrane region" description="Helical" evidence="11">
    <location>
        <begin position="349"/>
        <end position="371"/>
    </location>
</feature>
<dbReference type="PROSITE" id="PS00217">
    <property type="entry name" value="SUGAR_TRANSPORT_2"/>
    <property type="match status" value="1"/>
</dbReference>
<evidence type="ECO:0000256" key="9">
    <source>
        <dbReference type="ARBA" id="ARBA00037295"/>
    </source>
</evidence>
<feature type="transmembrane region" description="Helical" evidence="11">
    <location>
        <begin position="121"/>
        <end position="142"/>
    </location>
</feature>
<keyword evidence="8 11" id="KW-0472">Membrane</keyword>
<evidence type="ECO:0000256" key="6">
    <source>
        <dbReference type="ARBA" id="ARBA00022847"/>
    </source>
</evidence>
<dbReference type="InterPro" id="IPR011701">
    <property type="entry name" value="MFS"/>
</dbReference>
<dbReference type="GO" id="GO:0015293">
    <property type="term" value="F:symporter activity"/>
    <property type="evidence" value="ECO:0007669"/>
    <property type="project" value="UniProtKB-KW"/>
</dbReference>
<dbReference type="Proteomes" id="UP000256727">
    <property type="component" value="Unassembled WGS sequence"/>
</dbReference>
<feature type="transmembrane region" description="Helical" evidence="11">
    <location>
        <begin position="318"/>
        <end position="337"/>
    </location>
</feature>
<evidence type="ECO:0000256" key="11">
    <source>
        <dbReference type="SAM" id="Phobius"/>
    </source>
</evidence>
<dbReference type="InterPro" id="IPR005829">
    <property type="entry name" value="Sugar_transporter_CS"/>
</dbReference>
<keyword evidence="6" id="KW-0769">Symport</keyword>
<dbReference type="FunFam" id="1.20.1250.20:FF:000001">
    <property type="entry name" value="Dicarboxylate MFS transporter"/>
    <property type="match status" value="1"/>
</dbReference>
<evidence type="ECO:0000256" key="5">
    <source>
        <dbReference type="ARBA" id="ARBA00022692"/>
    </source>
</evidence>
<evidence type="ECO:0000256" key="4">
    <source>
        <dbReference type="ARBA" id="ARBA00022475"/>
    </source>
</evidence>
<gene>
    <name evidence="13" type="ORF">C8E99_2866</name>
</gene>
<proteinExistence type="inferred from homology"/>
<feature type="transmembrane region" description="Helical" evidence="11">
    <location>
        <begin position="410"/>
        <end position="431"/>
    </location>
</feature>
<name>A0A3D9LHS6_9MICC</name>
<dbReference type="GO" id="GO:0005886">
    <property type="term" value="C:plasma membrane"/>
    <property type="evidence" value="ECO:0007669"/>
    <property type="project" value="UniProtKB-SubCell"/>
</dbReference>
<dbReference type="InterPro" id="IPR036259">
    <property type="entry name" value="MFS_trans_sf"/>
</dbReference>
<evidence type="ECO:0000259" key="12">
    <source>
        <dbReference type="PROSITE" id="PS50850"/>
    </source>
</evidence>
<protein>
    <recommendedName>
        <fullName evidence="10">Putative proline/betaine transporter</fullName>
    </recommendedName>
</protein>
<dbReference type="Gene3D" id="1.20.1250.20">
    <property type="entry name" value="MFS general substrate transporter like domains"/>
    <property type="match status" value="2"/>
</dbReference>
<reference evidence="13 14" key="1">
    <citation type="submission" date="2018-07" db="EMBL/GenBank/DDBJ databases">
        <title>Sequencing the genomes of 1000 actinobacteria strains.</title>
        <authorList>
            <person name="Klenk H.-P."/>
        </authorList>
    </citation>
    <scope>NUCLEOTIDE SEQUENCE [LARGE SCALE GENOMIC DNA]</scope>
    <source>
        <strain evidence="13 14">DSM 14442</strain>
    </source>
</reference>
<evidence type="ECO:0000313" key="13">
    <source>
        <dbReference type="EMBL" id="REE05007.1"/>
    </source>
</evidence>
<keyword evidence="14" id="KW-1185">Reference proteome</keyword>
<comment type="function">
    <text evidence="9">May be a proton symporter involved in the uptake of osmolytes such as proline and glycine betaine.</text>
</comment>
<evidence type="ECO:0000256" key="7">
    <source>
        <dbReference type="ARBA" id="ARBA00022989"/>
    </source>
</evidence>
<organism evidence="13 14">
    <name type="scientific">Citricoccus muralis</name>
    <dbReference type="NCBI Taxonomy" id="169134"/>
    <lineage>
        <taxon>Bacteria</taxon>
        <taxon>Bacillati</taxon>
        <taxon>Actinomycetota</taxon>
        <taxon>Actinomycetes</taxon>
        <taxon>Micrococcales</taxon>
        <taxon>Micrococcaceae</taxon>
        <taxon>Citricoccus</taxon>
    </lineage>
</organism>
<dbReference type="PROSITE" id="PS00216">
    <property type="entry name" value="SUGAR_TRANSPORT_1"/>
    <property type="match status" value="1"/>
</dbReference>
<evidence type="ECO:0000256" key="8">
    <source>
        <dbReference type="ARBA" id="ARBA00023136"/>
    </source>
</evidence>
<feature type="transmembrane region" description="Helical" evidence="11">
    <location>
        <begin position="197"/>
        <end position="216"/>
    </location>
</feature>
<keyword evidence="4" id="KW-1003">Cell membrane</keyword>
<feature type="domain" description="Major facilitator superfamily (MFS) profile" evidence="12">
    <location>
        <begin position="25"/>
        <end position="435"/>
    </location>
</feature>
<feature type="transmembrane region" description="Helical" evidence="11">
    <location>
        <begin position="25"/>
        <end position="47"/>
    </location>
</feature>
<dbReference type="PROSITE" id="PS50850">
    <property type="entry name" value="MFS"/>
    <property type="match status" value="1"/>
</dbReference>
<evidence type="ECO:0000256" key="10">
    <source>
        <dbReference type="ARBA" id="ARBA00039918"/>
    </source>
</evidence>
<feature type="transmembrane region" description="Helical" evidence="11">
    <location>
        <begin position="249"/>
        <end position="269"/>
    </location>
</feature>
<dbReference type="PANTHER" id="PTHR43528">
    <property type="entry name" value="ALPHA-KETOGLUTARATE PERMEASE"/>
    <property type="match status" value="1"/>
</dbReference>
<evidence type="ECO:0000256" key="1">
    <source>
        <dbReference type="ARBA" id="ARBA00004651"/>
    </source>
</evidence>
<keyword evidence="5 11" id="KW-0812">Transmembrane</keyword>
<accession>A0A3D9LHS6</accession>
<evidence type="ECO:0000256" key="2">
    <source>
        <dbReference type="ARBA" id="ARBA00008240"/>
    </source>
</evidence>
<dbReference type="RefSeq" id="WP_170144621.1">
    <property type="nucleotide sequence ID" value="NZ_QREH01000001.1"/>
</dbReference>
<comment type="subcellular location">
    <subcellularLocation>
        <location evidence="1">Cell membrane</location>
        <topology evidence="1">Multi-pass membrane protein</topology>
    </subcellularLocation>
</comment>
<dbReference type="EMBL" id="QREH01000001">
    <property type="protein sequence ID" value="REE05007.1"/>
    <property type="molecule type" value="Genomic_DNA"/>
</dbReference>
<feature type="transmembrane region" description="Helical" evidence="11">
    <location>
        <begin position="163"/>
        <end position="185"/>
    </location>
</feature>
<comment type="similarity">
    <text evidence="2">Belongs to the major facilitator superfamily. Metabolite:H+ Symporter (MHS) family (TC 2.A.1.6) family.</text>
</comment>
<feature type="transmembrane region" description="Helical" evidence="11">
    <location>
        <begin position="289"/>
        <end position="306"/>
    </location>
</feature>
<dbReference type="AlphaFoldDB" id="A0A3D9LHS6"/>
<evidence type="ECO:0000313" key="14">
    <source>
        <dbReference type="Proteomes" id="UP000256727"/>
    </source>
</evidence>
<dbReference type="PANTHER" id="PTHR43528:SF1">
    <property type="entry name" value="ALPHA-KETOGLUTARATE PERMEASE"/>
    <property type="match status" value="1"/>
</dbReference>
<feature type="transmembrane region" description="Helical" evidence="11">
    <location>
        <begin position="97"/>
        <end position="115"/>
    </location>
</feature>
<evidence type="ECO:0000256" key="3">
    <source>
        <dbReference type="ARBA" id="ARBA00022448"/>
    </source>
</evidence>
<keyword evidence="7 11" id="KW-1133">Transmembrane helix</keyword>
<feature type="transmembrane region" description="Helical" evidence="11">
    <location>
        <begin position="67"/>
        <end position="85"/>
    </location>
</feature>
<keyword evidence="3" id="KW-0813">Transport</keyword>
<dbReference type="SUPFAM" id="SSF103473">
    <property type="entry name" value="MFS general substrate transporter"/>
    <property type="match status" value="1"/>
</dbReference>